<dbReference type="GO" id="GO:0015171">
    <property type="term" value="F:amino acid transmembrane transporter activity"/>
    <property type="evidence" value="ECO:0007669"/>
    <property type="project" value="TreeGrafter"/>
</dbReference>
<gene>
    <name evidence="8" type="ORF">B7463_g4997</name>
</gene>
<feature type="region of interest" description="Disordered" evidence="5">
    <location>
        <begin position="1"/>
        <end position="21"/>
    </location>
</feature>
<keyword evidence="3 6" id="KW-1133">Transmembrane helix</keyword>
<evidence type="ECO:0000259" key="7">
    <source>
        <dbReference type="Pfam" id="PF00324"/>
    </source>
</evidence>
<dbReference type="InterPro" id="IPR050524">
    <property type="entry name" value="APC_YAT"/>
</dbReference>
<reference evidence="8 9" key="1">
    <citation type="submission" date="2018-05" db="EMBL/GenBank/DDBJ databases">
        <title>Draft genome sequence of Scytalidium lignicola DSM 105466, a ubiquitous saprotrophic fungus.</title>
        <authorList>
            <person name="Buettner E."/>
            <person name="Gebauer A.M."/>
            <person name="Hofrichter M."/>
            <person name="Liers C."/>
            <person name="Kellner H."/>
        </authorList>
    </citation>
    <scope>NUCLEOTIDE SEQUENCE [LARGE SCALE GENOMIC DNA]</scope>
    <source>
        <strain evidence="8 9">DSM 105466</strain>
    </source>
</reference>
<keyword evidence="2 6" id="KW-0812">Transmembrane</keyword>
<feature type="compositionally biased region" description="Polar residues" evidence="5">
    <location>
        <begin position="1"/>
        <end position="15"/>
    </location>
</feature>
<feature type="non-terminal residue" evidence="8">
    <location>
        <position position="1"/>
    </location>
</feature>
<evidence type="ECO:0000256" key="3">
    <source>
        <dbReference type="ARBA" id="ARBA00022989"/>
    </source>
</evidence>
<evidence type="ECO:0000256" key="2">
    <source>
        <dbReference type="ARBA" id="ARBA00022692"/>
    </source>
</evidence>
<keyword evidence="4 6" id="KW-0472">Membrane</keyword>
<accession>A0A3E2HD44</accession>
<feature type="domain" description="Amino acid permease/ SLC12A" evidence="7">
    <location>
        <begin position="121"/>
        <end position="196"/>
    </location>
</feature>
<dbReference type="PANTHER" id="PTHR43341">
    <property type="entry name" value="AMINO ACID PERMEASE"/>
    <property type="match status" value="1"/>
</dbReference>
<evidence type="ECO:0000313" key="8">
    <source>
        <dbReference type="EMBL" id="RFU31348.1"/>
    </source>
</evidence>
<dbReference type="InterPro" id="IPR004841">
    <property type="entry name" value="AA-permease/SLC12A_dom"/>
</dbReference>
<comment type="caution">
    <text evidence="8">The sequence shown here is derived from an EMBL/GenBank/DDBJ whole genome shotgun (WGS) entry which is preliminary data.</text>
</comment>
<name>A0A3E2HD44_SCYLI</name>
<evidence type="ECO:0000256" key="6">
    <source>
        <dbReference type="SAM" id="Phobius"/>
    </source>
</evidence>
<evidence type="ECO:0000313" key="9">
    <source>
        <dbReference type="Proteomes" id="UP000258309"/>
    </source>
</evidence>
<dbReference type="Gene3D" id="1.20.1740.10">
    <property type="entry name" value="Amino acid/polyamine transporter I"/>
    <property type="match status" value="1"/>
</dbReference>
<feature type="transmembrane region" description="Helical" evidence="6">
    <location>
        <begin position="169"/>
        <end position="190"/>
    </location>
</feature>
<keyword evidence="9" id="KW-1185">Reference proteome</keyword>
<proteinExistence type="predicted"/>
<dbReference type="PANTHER" id="PTHR43341:SF39">
    <property type="entry name" value="AMINO ACID TRANSPORTER (EUROFUNG)-RELATED"/>
    <property type="match status" value="1"/>
</dbReference>
<comment type="subcellular location">
    <subcellularLocation>
        <location evidence="1">Membrane</location>
        <topology evidence="1">Multi-pass membrane protein</topology>
    </subcellularLocation>
</comment>
<organism evidence="8 9">
    <name type="scientific">Scytalidium lignicola</name>
    <name type="common">Hyphomycete</name>
    <dbReference type="NCBI Taxonomy" id="5539"/>
    <lineage>
        <taxon>Eukaryota</taxon>
        <taxon>Fungi</taxon>
        <taxon>Dikarya</taxon>
        <taxon>Ascomycota</taxon>
        <taxon>Pezizomycotina</taxon>
        <taxon>Leotiomycetes</taxon>
        <taxon>Leotiomycetes incertae sedis</taxon>
        <taxon>Scytalidium</taxon>
    </lineage>
</organism>
<dbReference type="Proteomes" id="UP000258309">
    <property type="component" value="Unassembled WGS sequence"/>
</dbReference>
<sequence>MQSANAAPGSQASTRQEAKNKESQIRQTVLSCCNQDVLPAISYDYMTNNGVPPVDSEAECPAGSSSLQPAVLLNREAMRGKFSLQSILSTDHIYPSHVSEESLSIQTQDVITLGFVNLLLAEYLFQSFMNFWKVLLASAFGYGNIQAVAISGSETRNPRKIIPAATRKTFYRVIFFYILSIFVVGLIVPFDDPALNISTGTAQ</sequence>
<dbReference type="AlphaFoldDB" id="A0A3E2HD44"/>
<dbReference type="STRING" id="5539.A0A3E2HD44"/>
<evidence type="ECO:0000256" key="1">
    <source>
        <dbReference type="ARBA" id="ARBA00004141"/>
    </source>
</evidence>
<dbReference type="GO" id="GO:0016020">
    <property type="term" value="C:membrane"/>
    <property type="evidence" value="ECO:0007669"/>
    <property type="project" value="UniProtKB-SubCell"/>
</dbReference>
<dbReference type="Pfam" id="PF00324">
    <property type="entry name" value="AA_permease"/>
    <property type="match status" value="1"/>
</dbReference>
<dbReference type="OrthoDB" id="3900342at2759"/>
<feature type="non-terminal residue" evidence="8">
    <location>
        <position position="203"/>
    </location>
</feature>
<protein>
    <recommendedName>
        <fullName evidence="7">Amino acid permease/ SLC12A domain-containing protein</fullName>
    </recommendedName>
</protein>
<dbReference type="EMBL" id="NCSJ02000077">
    <property type="protein sequence ID" value="RFU31348.1"/>
    <property type="molecule type" value="Genomic_DNA"/>
</dbReference>
<evidence type="ECO:0000256" key="5">
    <source>
        <dbReference type="SAM" id="MobiDB-lite"/>
    </source>
</evidence>
<evidence type="ECO:0000256" key="4">
    <source>
        <dbReference type="ARBA" id="ARBA00023136"/>
    </source>
</evidence>